<accession>A0ACC2QJ05</accession>
<name>A0ACC2QJ05_9NEOP</name>
<proteinExistence type="predicted"/>
<evidence type="ECO:0000313" key="2">
    <source>
        <dbReference type="Proteomes" id="UP001231649"/>
    </source>
</evidence>
<reference evidence="1" key="1">
    <citation type="submission" date="2023-03" db="EMBL/GenBank/DDBJ databases">
        <title>Chromosome-level genomes of two armyworms, Mythimna separata and Mythimna loreyi, provide insights into the biosynthesis and reception of sex pheromones.</title>
        <authorList>
            <person name="Zhao H."/>
        </authorList>
    </citation>
    <scope>NUCLEOTIDE SEQUENCE</scope>
    <source>
        <strain evidence="1">BeijingLab</strain>
    </source>
</reference>
<dbReference type="EMBL" id="CM056794">
    <property type="protein sequence ID" value="KAJ8717476.1"/>
    <property type="molecule type" value="Genomic_DNA"/>
</dbReference>
<keyword evidence="2" id="KW-1185">Reference proteome</keyword>
<dbReference type="Proteomes" id="UP001231649">
    <property type="component" value="Chromosome 18"/>
</dbReference>
<sequence>MDMRVLLVLLWKHAVVRKRRFIHTAVDYVASVLVFLILLAYKDKIKNLQIEDPFEKKTADMDVLRLSDATTGPYKLLYHPESLLTNSLMDDVGDKLMLRRLSSDSKLRYPYYEEDPKPNEEDPKPKEIETIEDQLPPIPADEDTNSINVTEKDMRKFNSKLVKWVRNLQVQEKVKAESLVAKDAQQRQKAEEAARVEKQRQKEEKMSSTAVGLQASSSPREPEADVRRELEEDQFEWDHAEEGIMPERRLAPEGAAFNAETFGQALGEDMLQLDDMSSLSNSFMKDIGAQLKLQRFASSFNSKGKGVIALARGSQPSDLVTDMKIMDAVVIFHGMSGETWPERLNYTIRMKQHFHTGTYEALDDSMVPQGDFGLKYGLFMRIQWAIDTSYIKRLTGKDVPLRLSAEEFPLTEKRNVKIIHALICLCQPILCWLALSLTFIFLTSRLVLERASGIRELMKMVGVSLNTLGISHYINVLPCGLIFATGVTACLKATSDPLIPKTNPVLIWLVLFLYFNTVVAMAFVCSYFPRGTQHVTAIAVFAYLLSFVVTTVISRRELPYPAELASGFMPHMPYNWFWKDVLVLEYVGIGANFKNIKLTFNRDKISMRTALIFMLLQCVLYYFISWYLSLVRPGQYGQALPWNFCFKNKYKVKQTEMDEEEQKNNDPRYFEPAPKNVEVGIKVVNVSKVYPKHRALKNVSLEVYKGEITVLVGHNGAGKTTLMYVITGMTSATEGKVYVNEMDTMTQNKQVRKNLGFCPQHNLFFDDLTLQEHIMFFTLLKKGTLGQARTSSRQLAEDLHLSDKLGALTRQLSGGMKRRAQLACALAGDANVLVLDEPTSGLDVETRRELWDLLLSLRGDRTVLLTTHFMEEADALGDRVAAVHQGKLRCFATPMHLKKAIGTGYRLSFTTIGSPKEGEITALVKTHVPEAMLKEQTKNTLTYSLPAKESGKFPELFSALEANRSELGLDSIGVGVSTLEEVFLKLCSDVDTLKDEDEVDIAEESKPPPKKLSGILLYLRQLYVLLKRQLKFTLYRKWMFLILPAEEANPTSDMNLDIYEDRENNKLLYHVEGPHVTQADVDKLRARYPKVTFEEADDVTKTLLRISETDKSEYYKYLLGVEVNETDAKIQYSTAVRHAAPVALNLLSNLLAAHYISWSDGKSITTMNDPIVELSDETVLVPKSIIMLMFYGIMIGFICLATNINSISLTCQERQTGSRHIHIMSGCPAELHWLATLSFHMILFMLGILIPVVVSARFVDEDNTFNQTDFLVAMSAVLVVGSLAFFALCYLVSFNFNVRNTNIVLITIIFVFVMLTPPSEAGEETNPNAKKSRWAYILRVLEYLVTPHTMSSTVLNCVTFARIKAICKPYKKYCTKEIQDTDCCNTKNCYFCLKKNNPGRGMLIMLVQFLVMMTMVILTERGVFNGLMNKVMNRRYKPTQPADQDQMVRAEKEYVSQTITKPVKEIPDALLADNLHKNYVACCCCCRKDVNALKGVSFSVKKGECFGLLGVNGAGKSTCFKLITAEESATRGNIFGNGYHLRRGTSKYLQTLGYCPQFFGLDMFLTGKDNLEMVMTLRGYDKNQVEEEVNKWINIVGLEKYAQQHVDGYSGGCVRRLGAAAALCGSAQLTLLDEPSAGVDVAARRRLWAALRKGLRQQRAIVISSHSMDEMEALCSRIAILAGGEMRALDTAAGLRAAHAQGHAVVFKLTNAQQGTETEGPTQLNKLKAKLQKTFNCTLKDEHKTMLHYHINETMQYSDLFAKLESLRAKYPDLIEDYSVTETTLEEVFLSFAKEQHERENREKGGKAQGRV</sequence>
<comment type="caution">
    <text evidence="1">The sequence shown here is derived from an EMBL/GenBank/DDBJ whole genome shotgun (WGS) entry which is preliminary data.</text>
</comment>
<organism evidence="1 2">
    <name type="scientific">Mythimna loreyi</name>
    <dbReference type="NCBI Taxonomy" id="667449"/>
    <lineage>
        <taxon>Eukaryota</taxon>
        <taxon>Metazoa</taxon>
        <taxon>Ecdysozoa</taxon>
        <taxon>Arthropoda</taxon>
        <taxon>Hexapoda</taxon>
        <taxon>Insecta</taxon>
        <taxon>Pterygota</taxon>
        <taxon>Neoptera</taxon>
        <taxon>Endopterygota</taxon>
        <taxon>Lepidoptera</taxon>
        <taxon>Glossata</taxon>
        <taxon>Ditrysia</taxon>
        <taxon>Noctuoidea</taxon>
        <taxon>Noctuidae</taxon>
        <taxon>Noctuinae</taxon>
        <taxon>Hadenini</taxon>
        <taxon>Mythimna</taxon>
    </lineage>
</organism>
<protein>
    <submittedName>
        <fullName evidence="1">Uncharacterized protein</fullName>
    </submittedName>
</protein>
<evidence type="ECO:0000313" key="1">
    <source>
        <dbReference type="EMBL" id="KAJ8717476.1"/>
    </source>
</evidence>
<gene>
    <name evidence="1" type="ORF">PYW08_005875</name>
</gene>